<dbReference type="CDD" id="cd00190">
    <property type="entry name" value="Tryp_SPc"/>
    <property type="match status" value="1"/>
</dbReference>
<gene>
    <name evidence="9" type="ORF">SAMN02982931_04226</name>
</gene>
<evidence type="ECO:0000313" key="9">
    <source>
        <dbReference type="EMBL" id="SDB53364.1"/>
    </source>
</evidence>
<organism evidence="9 10">
    <name type="scientific">Bauldia litoralis</name>
    <dbReference type="NCBI Taxonomy" id="665467"/>
    <lineage>
        <taxon>Bacteria</taxon>
        <taxon>Pseudomonadati</taxon>
        <taxon>Pseudomonadota</taxon>
        <taxon>Alphaproteobacteria</taxon>
        <taxon>Hyphomicrobiales</taxon>
        <taxon>Kaistiaceae</taxon>
        <taxon>Bauldia</taxon>
    </lineage>
</organism>
<reference evidence="9 10" key="1">
    <citation type="submission" date="2016-10" db="EMBL/GenBank/DDBJ databases">
        <authorList>
            <person name="de Groot N.N."/>
        </authorList>
    </citation>
    <scope>NUCLEOTIDE SEQUENCE [LARGE SCALE GENOMIC DNA]</scope>
    <source>
        <strain evidence="9 10">ATCC 35022</strain>
    </source>
</reference>
<evidence type="ECO:0000256" key="4">
    <source>
        <dbReference type="ARBA" id="ARBA00023157"/>
    </source>
</evidence>
<evidence type="ECO:0000256" key="3">
    <source>
        <dbReference type="ARBA" id="ARBA00022729"/>
    </source>
</evidence>
<dbReference type="InterPro" id="IPR018114">
    <property type="entry name" value="TRYPSIN_HIS"/>
</dbReference>
<dbReference type="RefSeq" id="WP_090879782.1">
    <property type="nucleotide sequence ID" value="NZ_FMXQ01000010.1"/>
</dbReference>
<dbReference type="FunFam" id="2.40.10.10:FF:000054">
    <property type="entry name" value="Complement C1r subcomponent"/>
    <property type="match status" value="1"/>
</dbReference>
<evidence type="ECO:0000256" key="6">
    <source>
        <dbReference type="RuleBase" id="RU363034"/>
    </source>
</evidence>
<dbReference type="PROSITE" id="PS00135">
    <property type="entry name" value="TRYPSIN_SER"/>
    <property type="match status" value="1"/>
</dbReference>
<sequence>MNNARYLGFGSAALVAAALTVSGPATAEISSDFVVGGSPAQEGSWPWQVRLLSDMDRQSGFCGGSLIAPQWVLTAAHCVVYGGETTESVVIGYGSVYQSELKLVASEKIIAHPDYNTANHADLALIKLAEPVTDGAFIEMADEATESDLVAPGDELTVTGWGALWDFEGFEEALYARSGSGRSEVNTRALLNANALVSPEQLHEVTIQSIATDECRAAYEAFGSATDADFTIAATEICAGSPVGAKDSCYGDSGGPLVAKADNELGYVQVGVVSWGSQCGNPVLPGVYNRLSHFRGWVEEQMNAN</sequence>
<dbReference type="InterPro" id="IPR001254">
    <property type="entry name" value="Trypsin_dom"/>
</dbReference>
<dbReference type="GO" id="GO:0005576">
    <property type="term" value="C:extracellular region"/>
    <property type="evidence" value="ECO:0007669"/>
    <property type="project" value="UniProtKB-SubCell"/>
</dbReference>
<protein>
    <submittedName>
        <fullName evidence="9">Trypsin</fullName>
    </submittedName>
</protein>
<dbReference type="SUPFAM" id="SSF50494">
    <property type="entry name" value="Trypsin-like serine proteases"/>
    <property type="match status" value="1"/>
</dbReference>
<dbReference type="Proteomes" id="UP000199071">
    <property type="component" value="Unassembled WGS sequence"/>
</dbReference>
<dbReference type="AlphaFoldDB" id="A0A1G6E798"/>
<keyword evidence="3 7" id="KW-0732">Signal</keyword>
<feature type="signal peptide" evidence="7">
    <location>
        <begin position="1"/>
        <end position="27"/>
    </location>
</feature>
<dbReference type="FunFam" id="2.40.10.10:FF:000068">
    <property type="entry name" value="transmembrane protease serine 2"/>
    <property type="match status" value="1"/>
</dbReference>
<accession>A0A1G6E798</accession>
<feature type="domain" description="Peptidase S1" evidence="8">
    <location>
        <begin position="34"/>
        <end position="303"/>
    </location>
</feature>
<evidence type="ECO:0000256" key="5">
    <source>
        <dbReference type="ARBA" id="ARBA00023180"/>
    </source>
</evidence>
<dbReference type="InterPro" id="IPR001314">
    <property type="entry name" value="Peptidase_S1A"/>
</dbReference>
<keyword evidence="5" id="KW-0325">Glycoprotein</keyword>
<dbReference type="InterPro" id="IPR043504">
    <property type="entry name" value="Peptidase_S1_PA_chymotrypsin"/>
</dbReference>
<keyword evidence="6" id="KW-0645">Protease</keyword>
<dbReference type="GO" id="GO:0004252">
    <property type="term" value="F:serine-type endopeptidase activity"/>
    <property type="evidence" value="ECO:0007669"/>
    <property type="project" value="InterPro"/>
</dbReference>
<name>A0A1G6E798_9HYPH</name>
<dbReference type="STRING" id="665467.SAMN02982931_04226"/>
<dbReference type="EMBL" id="FMXQ01000010">
    <property type="protein sequence ID" value="SDB53364.1"/>
    <property type="molecule type" value="Genomic_DNA"/>
</dbReference>
<dbReference type="InterPro" id="IPR009003">
    <property type="entry name" value="Peptidase_S1_PA"/>
</dbReference>
<evidence type="ECO:0000256" key="1">
    <source>
        <dbReference type="ARBA" id="ARBA00004613"/>
    </source>
</evidence>
<dbReference type="PANTHER" id="PTHR24252">
    <property type="entry name" value="ACROSIN-RELATED"/>
    <property type="match status" value="1"/>
</dbReference>
<dbReference type="InterPro" id="IPR033116">
    <property type="entry name" value="TRYPSIN_SER"/>
</dbReference>
<keyword evidence="2" id="KW-0964">Secreted</keyword>
<keyword evidence="10" id="KW-1185">Reference proteome</keyword>
<keyword evidence="6" id="KW-0378">Hydrolase</keyword>
<evidence type="ECO:0000259" key="8">
    <source>
        <dbReference type="PROSITE" id="PS50240"/>
    </source>
</evidence>
<evidence type="ECO:0000256" key="2">
    <source>
        <dbReference type="ARBA" id="ARBA00022525"/>
    </source>
</evidence>
<dbReference type="Pfam" id="PF00089">
    <property type="entry name" value="Trypsin"/>
    <property type="match status" value="2"/>
</dbReference>
<evidence type="ECO:0000256" key="7">
    <source>
        <dbReference type="SAM" id="SignalP"/>
    </source>
</evidence>
<dbReference type="PROSITE" id="PS50240">
    <property type="entry name" value="TRYPSIN_DOM"/>
    <property type="match status" value="1"/>
</dbReference>
<dbReference type="SMART" id="SM00020">
    <property type="entry name" value="Tryp_SPc"/>
    <property type="match status" value="1"/>
</dbReference>
<keyword evidence="6" id="KW-0720">Serine protease</keyword>
<feature type="chain" id="PRO_5011466108" evidence="7">
    <location>
        <begin position="28"/>
        <end position="305"/>
    </location>
</feature>
<dbReference type="Gene3D" id="2.40.10.10">
    <property type="entry name" value="Trypsin-like serine proteases"/>
    <property type="match status" value="3"/>
</dbReference>
<comment type="subcellular location">
    <subcellularLocation>
        <location evidence="1">Secreted</location>
    </subcellularLocation>
</comment>
<keyword evidence="4" id="KW-1015">Disulfide bond</keyword>
<evidence type="ECO:0000313" key="10">
    <source>
        <dbReference type="Proteomes" id="UP000199071"/>
    </source>
</evidence>
<dbReference type="GO" id="GO:0006508">
    <property type="term" value="P:proteolysis"/>
    <property type="evidence" value="ECO:0007669"/>
    <property type="project" value="UniProtKB-KW"/>
</dbReference>
<dbReference type="PANTHER" id="PTHR24252:SF7">
    <property type="entry name" value="HYALIN"/>
    <property type="match status" value="1"/>
</dbReference>
<dbReference type="PRINTS" id="PR00722">
    <property type="entry name" value="CHYMOTRYPSIN"/>
</dbReference>
<proteinExistence type="predicted"/>
<dbReference type="OrthoDB" id="267336at2"/>
<dbReference type="PROSITE" id="PS00134">
    <property type="entry name" value="TRYPSIN_HIS"/>
    <property type="match status" value="1"/>
</dbReference>